<dbReference type="PANTHER" id="PTHR12111:SF1">
    <property type="entry name" value="SPLICING FACTOR YJU2"/>
    <property type="match status" value="1"/>
</dbReference>
<dbReference type="Pfam" id="PF04502">
    <property type="entry name" value="Saf4_Yju2"/>
    <property type="match status" value="1"/>
</dbReference>
<evidence type="ECO:0000313" key="1">
    <source>
        <dbReference type="EMBL" id="CAD6341909.1"/>
    </source>
</evidence>
<gene>
    <name evidence="1" type="ORF">NCGR_LOCUS66007</name>
</gene>
<organism evidence="1 2">
    <name type="scientific">Miscanthus lutarioriparius</name>
    <dbReference type="NCBI Taxonomy" id="422564"/>
    <lineage>
        <taxon>Eukaryota</taxon>
        <taxon>Viridiplantae</taxon>
        <taxon>Streptophyta</taxon>
        <taxon>Embryophyta</taxon>
        <taxon>Tracheophyta</taxon>
        <taxon>Spermatophyta</taxon>
        <taxon>Magnoliopsida</taxon>
        <taxon>Liliopsida</taxon>
        <taxon>Poales</taxon>
        <taxon>Poaceae</taxon>
        <taxon>PACMAD clade</taxon>
        <taxon>Panicoideae</taxon>
        <taxon>Andropogonodae</taxon>
        <taxon>Andropogoneae</taxon>
        <taxon>Saccharinae</taxon>
        <taxon>Miscanthus</taxon>
    </lineage>
</organism>
<protein>
    <submittedName>
        <fullName evidence="1">Uncharacterized protein</fullName>
    </submittedName>
</protein>
<dbReference type="AlphaFoldDB" id="A0A811SGH1"/>
<evidence type="ECO:0000313" key="2">
    <source>
        <dbReference type="Proteomes" id="UP000604825"/>
    </source>
</evidence>
<dbReference type="GO" id="GO:0071006">
    <property type="term" value="C:U2-type catalytic step 1 spliceosome"/>
    <property type="evidence" value="ECO:0007669"/>
    <property type="project" value="TreeGrafter"/>
</dbReference>
<name>A0A811SGH1_9POAL</name>
<dbReference type="EMBL" id="CAJGYO010000341">
    <property type="protein sequence ID" value="CAD6341909.1"/>
    <property type="molecule type" value="Genomic_DNA"/>
</dbReference>
<keyword evidence="2" id="KW-1185">Reference proteome</keyword>
<dbReference type="Proteomes" id="UP000604825">
    <property type="component" value="Unassembled WGS sequence"/>
</dbReference>
<dbReference type="OrthoDB" id="674963at2759"/>
<dbReference type="PANTHER" id="PTHR12111">
    <property type="entry name" value="SPLICING FACTOR YJU2"/>
    <property type="match status" value="1"/>
</dbReference>
<dbReference type="GO" id="GO:0000398">
    <property type="term" value="P:mRNA splicing, via spliceosome"/>
    <property type="evidence" value="ECO:0007669"/>
    <property type="project" value="InterPro"/>
</dbReference>
<proteinExistence type="predicted"/>
<comment type="caution">
    <text evidence="1">The sequence shown here is derived from an EMBL/GenBank/DDBJ whole genome shotgun (WGS) entry which is preliminary data.</text>
</comment>
<dbReference type="InterPro" id="IPR007590">
    <property type="entry name" value="Saf4/Yju2"/>
</dbReference>
<accession>A0A811SGH1</accession>
<sequence length="74" mass="8529">MRLRCDACSLHLDKGTMFVAFKEDLTEGERHIGAVKIFCFYFKCIHCSAEIAFKTDPENFDYMVEAGATRELEQ</sequence>
<reference evidence="1" key="1">
    <citation type="submission" date="2020-10" db="EMBL/GenBank/DDBJ databases">
        <authorList>
            <person name="Han B."/>
            <person name="Lu T."/>
            <person name="Zhao Q."/>
            <person name="Huang X."/>
            <person name="Zhao Y."/>
        </authorList>
    </citation>
    <scope>NUCLEOTIDE SEQUENCE</scope>
</reference>